<dbReference type="InterPro" id="IPR001469">
    <property type="entry name" value="ATP_synth_F1_dsu/esu"/>
</dbReference>
<keyword evidence="5 9" id="KW-0406">Ion transport</keyword>
<name>A0A2U1AZH6_9BACT</name>
<dbReference type="SUPFAM" id="SSF51344">
    <property type="entry name" value="Epsilon subunit of F1F0-ATP synthase N-terminal domain"/>
    <property type="match status" value="1"/>
</dbReference>
<comment type="subcellular location">
    <subcellularLocation>
        <location evidence="2">Endomembrane system</location>
        <topology evidence="2">Peripheral membrane protein</topology>
    </subcellularLocation>
</comment>
<sequence length="81" mass="8860">MYLEIITPDKKVFAGEVESAQFPGSNGSFEVLNMHAPLISTMESGRIRITTKQGQEFFTVDGGVVEVLNNKIIVLAESVTE</sequence>
<feature type="domain" description="ATP synthase F1 complex delta/epsilon subunit N-terminal" evidence="10">
    <location>
        <begin position="1"/>
        <end position="78"/>
    </location>
</feature>
<keyword evidence="12" id="KW-1185">Reference proteome</keyword>
<protein>
    <submittedName>
        <fullName evidence="11">ATP synthase F1 subcomplex epsilon subunit</fullName>
    </submittedName>
</protein>
<keyword evidence="8 9" id="KW-0066">ATP synthesis</keyword>
<dbReference type="CDD" id="cd12152">
    <property type="entry name" value="F1-ATPase_delta"/>
    <property type="match status" value="1"/>
</dbReference>
<dbReference type="InterPro" id="IPR020546">
    <property type="entry name" value="ATP_synth_F1_dsu/esu_N"/>
</dbReference>
<evidence type="ECO:0000256" key="2">
    <source>
        <dbReference type="ARBA" id="ARBA00004184"/>
    </source>
</evidence>
<dbReference type="RefSeq" id="WP_116542831.1">
    <property type="nucleotide sequence ID" value="NZ_QEKI01000004.1"/>
</dbReference>
<evidence type="ECO:0000256" key="8">
    <source>
        <dbReference type="ARBA" id="ARBA00023310"/>
    </source>
</evidence>
<organism evidence="11 12">
    <name type="scientific">Pontibacter virosus</name>
    <dbReference type="NCBI Taxonomy" id="1765052"/>
    <lineage>
        <taxon>Bacteria</taxon>
        <taxon>Pseudomonadati</taxon>
        <taxon>Bacteroidota</taxon>
        <taxon>Cytophagia</taxon>
        <taxon>Cytophagales</taxon>
        <taxon>Hymenobacteraceae</taxon>
        <taxon>Pontibacter</taxon>
    </lineage>
</organism>
<dbReference type="PANTHER" id="PTHR13822">
    <property type="entry name" value="ATP SYNTHASE DELTA/EPSILON CHAIN"/>
    <property type="match status" value="1"/>
</dbReference>
<comment type="subunit">
    <text evidence="9">F-type ATPases have 2 components, CF(1) - the catalytic core - and CF(0) - the membrane proton channel. CF(1) has five subunits: alpha(3), beta(3), gamma(1), delta(1), epsilon(1). CF(0) has three main subunits: a, b and c.</text>
</comment>
<comment type="caution">
    <text evidence="11">The sequence shown here is derived from an EMBL/GenBank/DDBJ whole genome shotgun (WGS) entry which is preliminary data.</text>
</comment>
<keyword evidence="4 9" id="KW-0813">Transport</keyword>
<evidence type="ECO:0000256" key="4">
    <source>
        <dbReference type="ARBA" id="ARBA00022448"/>
    </source>
</evidence>
<dbReference type="GO" id="GO:0046933">
    <property type="term" value="F:proton-transporting ATP synthase activity, rotational mechanism"/>
    <property type="evidence" value="ECO:0007669"/>
    <property type="project" value="InterPro"/>
</dbReference>
<dbReference type="GO" id="GO:0012505">
    <property type="term" value="C:endomembrane system"/>
    <property type="evidence" value="ECO:0007669"/>
    <property type="project" value="UniProtKB-SubCell"/>
</dbReference>
<dbReference type="AlphaFoldDB" id="A0A2U1AZH6"/>
<evidence type="ECO:0000256" key="3">
    <source>
        <dbReference type="ARBA" id="ARBA00005712"/>
    </source>
</evidence>
<reference evidence="11 12" key="1">
    <citation type="submission" date="2018-04" db="EMBL/GenBank/DDBJ databases">
        <title>Genomic Encyclopedia of Type Strains, Phase IV (KMG-IV): sequencing the most valuable type-strain genomes for metagenomic binning, comparative biology and taxonomic classification.</title>
        <authorList>
            <person name="Goeker M."/>
        </authorList>
    </citation>
    <scope>NUCLEOTIDE SEQUENCE [LARGE SCALE GENOMIC DNA]</scope>
    <source>
        <strain evidence="11 12">DSM 100231</strain>
    </source>
</reference>
<evidence type="ECO:0000313" key="11">
    <source>
        <dbReference type="EMBL" id="PVY41782.1"/>
    </source>
</evidence>
<dbReference type="InterPro" id="IPR036771">
    <property type="entry name" value="ATPsynth_dsu/esu_N"/>
</dbReference>
<evidence type="ECO:0000256" key="9">
    <source>
        <dbReference type="RuleBase" id="RU003656"/>
    </source>
</evidence>
<dbReference type="OrthoDB" id="5294255at2"/>
<evidence type="ECO:0000259" key="10">
    <source>
        <dbReference type="Pfam" id="PF02823"/>
    </source>
</evidence>
<evidence type="ECO:0000256" key="7">
    <source>
        <dbReference type="ARBA" id="ARBA00023196"/>
    </source>
</evidence>
<dbReference type="Proteomes" id="UP000245466">
    <property type="component" value="Unassembled WGS sequence"/>
</dbReference>
<proteinExistence type="inferred from homology"/>
<dbReference type="PANTHER" id="PTHR13822:SF10">
    <property type="entry name" value="ATP SYNTHASE EPSILON CHAIN, CHLOROPLASTIC"/>
    <property type="match status" value="1"/>
</dbReference>
<keyword evidence="6" id="KW-0472">Membrane</keyword>
<dbReference type="EMBL" id="QEKI01000004">
    <property type="protein sequence ID" value="PVY41782.1"/>
    <property type="molecule type" value="Genomic_DNA"/>
</dbReference>
<keyword evidence="7 9" id="KW-0139">CF(1)</keyword>
<comment type="similarity">
    <text evidence="3 9">Belongs to the ATPase epsilon chain family.</text>
</comment>
<evidence type="ECO:0000256" key="5">
    <source>
        <dbReference type="ARBA" id="ARBA00023065"/>
    </source>
</evidence>
<evidence type="ECO:0000256" key="1">
    <source>
        <dbReference type="ARBA" id="ARBA00003543"/>
    </source>
</evidence>
<dbReference type="Pfam" id="PF02823">
    <property type="entry name" value="ATP-synt_DE_N"/>
    <property type="match status" value="1"/>
</dbReference>
<dbReference type="GO" id="GO:0045259">
    <property type="term" value="C:proton-transporting ATP synthase complex"/>
    <property type="evidence" value="ECO:0007669"/>
    <property type="project" value="UniProtKB-KW"/>
</dbReference>
<gene>
    <name evidence="11" type="ORF">C8E01_104153</name>
</gene>
<dbReference type="Gene3D" id="2.60.15.10">
    <property type="entry name" value="F0F1 ATP synthase delta/epsilon subunit, N-terminal"/>
    <property type="match status" value="1"/>
</dbReference>
<evidence type="ECO:0000256" key="6">
    <source>
        <dbReference type="ARBA" id="ARBA00023136"/>
    </source>
</evidence>
<dbReference type="NCBIfam" id="TIGR01216">
    <property type="entry name" value="ATP_synt_epsi"/>
    <property type="match status" value="1"/>
</dbReference>
<evidence type="ECO:0000313" key="12">
    <source>
        <dbReference type="Proteomes" id="UP000245466"/>
    </source>
</evidence>
<accession>A0A2U1AZH6</accession>
<comment type="function">
    <text evidence="1">Produces ATP from ADP in the presence of a proton gradient across the membrane.</text>
</comment>